<accession>V2WIQ3</accession>
<feature type="signal peptide" evidence="2">
    <location>
        <begin position="1"/>
        <end position="23"/>
    </location>
</feature>
<reference evidence="3 4" key="1">
    <citation type="journal article" date="2014" name="BMC Genomics">
        <title>Genome and secretome analysis of the hemibiotrophic fungal pathogen, Moniliophthora roreri, which causes frosty pod rot disease of cacao: mechanisms of the biotrophic and necrotrophic phases.</title>
        <authorList>
            <person name="Meinhardt L.W."/>
            <person name="Costa G.G.L."/>
            <person name="Thomazella D.P.T."/>
            <person name="Teixeira P.J.P.L."/>
            <person name="Carazzolle M.F."/>
            <person name="Schuster S.C."/>
            <person name="Carlson J.E."/>
            <person name="Guiltinan M.J."/>
            <person name="Mieczkowski P."/>
            <person name="Farmer A."/>
            <person name="Ramaraj T."/>
            <person name="Crozier J."/>
            <person name="Davis R.E."/>
            <person name="Shao J."/>
            <person name="Melnick R.L."/>
            <person name="Pereira G.A.G."/>
            <person name="Bailey B.A."/>
        </authorList>
    </citation>
    <scope>NUCLEOTIDE SEQUENCE [LARGE SCALE GENOMIC DNA]</scope>
    <source>
        <strain evidence="3 4">MCA 2997</strain>
    </source>
</reference>
<feature type="chain" id="PRO_5004711687" description="Six-hairpin glycosidase" evidence="2">
    <location>
        <begin position="24"/>
        <end position="433"/>
    </location>
</feature>
<dbReference type="HOGENOM" id="CLU_037534_2_0_1"/>
<dbReference type="InterPro" id="IPR010905">
    <property type="entry name" value="Glyco_hydro_88"/>
</dbReference>
<dbReference type="PANTHER" id="PTHR41814">
    <property type="entry name" value="EXPRESSED PROTEIN"/>
    <property type="match status" value="1"/>
</dbReference>
<dbReference type="Pfam" id="PF07470">
    <property type="entry name" value="Glyco_hydro_88"/>
    <property type="match status" value="1"/>
</dbReference>
<keyword evidence="1" id="KW-0378">Hydrolase</keyword>
<organism evidence="3 4">
    <name type="scientific">Moniliophthora roreri (strain MCA 2997)</name>
    <name type="common">Cocoa frosty pod rot fungus</name>
    <name type="synonym">Crinipellis roreri</name>
    <dbReference type="NCBI Taxonomy" id="1381753"/>
    <lineage>
        <taxon>Eukaryota</taxon>
        <taxon>Fungi</taxon>
        <taxon>Dikarya</taxon>
        <taxon>Basidiomycota</taxon>
        <taxon>Agaricomycotina</taxon>
        <taxon>Agaricomycetes</taxon>
        <taxon>Agaricomycetidae</taxon>
        <taxon>Agaricales</taxon>
        <taxon>Marasmiineae</taxon>
        <taxon>Marasmiaceae</taxon>
        <taxon>Moniliophthora</taxon>
    </lineage>
</organism>
<proteinExistence type="predicted"/>
<name>V2WIQ3_MONRO</name>
<evidence type="ECO:0000313" key="4">
    <source>
        <dbReference type="Proteomes" id="UP000017559"/>
    </source>
</evidence>
<dbReference type="Gene3D" id="1.50.10.10">
    <property type="match status" value="1"/>
</dbReference>
<evidence type="ECO:0000256" key="2">
    <source>
        <dbReference type="SAM" id="SignalP"/>
    </source>
</evidence>
<dbReference type="InterPro" id="IPR012341">
    <property type="entry name" value="6hp_glycosidase-like_sf"/>
</dbReference>
<comment type="caution">
    <text evidence="3">The sequence shown here is derived from an EMBL/GenBank/DDBJ whole genome shotgun (WGS) entry which is preliminary data.</text>
</comment>
<dbReference type="Proteomes" id="UP000017559">
    <property type="component" value="Unassembled WGS sequence"/>
</dbReference>
<dbReference type="AlphaFoldDB" id="V2WIQ3"/>
<evidence type="ECO:0000313" key="3">
    <source>
        <dbReference type="EMBL" id="ESK86698.1"/>
    </source>
</evidence>
<sequence length="433" mass="46992">MRSGFVTLLCTTLIFVYTSMVTASVDFRFSLGVLDENRKAAFPFSPGFDIKKVALLAESLPSHSWEYGTAAEALLELYNPSISVFGDKPFPVPVYFRSEVKSLDYAASKIVLGDLLGTSPNALSDGAGAVGDPASLGVSAILLGKTEPQYALGAWSQQEYIVNRAPRWFNGAISQRADVAELWSDWMYMAPPFLAYYAVDCLDEDLLKEAVRQCGLQRQVLQANLSDSTSYKGVWHHIIGPQSYEPGLWSTGNAWSAGGMTRVLATIMKAPSELTNGWLDDAVSTLTFYIKEILDGAIGSPHDDCLLRNYLNDTTTAHGFGEISGTSLLAAVAYRMAVLQPSTFGEEYVLWADKVIETLAGDDAYGDPHVTANGTVTPAVNPLGWGDTKPWTAGSPEGQNFVLLMYVAWRDCIQAGVCARHGGLARSSAKFRF</sequence>
<dbReference type="InterPro" id="IPR008928">
    <property type="entry name" value="6-hairpin_glycosidase_sf"/>
</dbReference>
<evidence type="ECO:0000256" key="1">
    <source>
        <dbReference type="ARBA" id="ARBA00022801"/>
    </source>
</evidence>
<dbReference type="EMBL" id="AWSO01000903">
    <property type="protein sequence ID" value="ESK86698.1"/>
    <property type="molecule type" value="Genomic_DNA"/>
</dbReference>
<dbReference type="KEGG" id="mrr:Moror_10945"/>
<dbReference type="PANTHER" id="PTHR41814:SF1">
    <property type="entry name" value="CELLULASE"/>
    <property type="match status" value="1"/>
</dbReference>
<dbReference type="GO" id="GO:0005975">
    <property type="term" value="P:carbohydrate metabolic process"/>
    <property type="evidence" value="ECO:0007669"/>
    <property type="project" value="InterPro"/>
</dbReference>
<dbReference type="OrthoDB" id="4138492at2759"/>
<dbReference type="SUPFAM" id="SSF48208">
    <property type="entry name" value="Six-hairpin glycosidases"/>
    <property type="match status" value="1"/>
</dbReference>
<gene>
    <name evidence="3" type="ORF">Moror_10945</name>
</gene>
<evidence type="ECO:0008006" key="5">
    <source>
        <dbReference type="Google" id="ProtNLM"/>
    </source>
</evidence>
<protein>
    <recommendedName>
        <fullName evidence="5">Six-hairpin glycosidase</fullName>
    </recommendedName>
</protein>
<keyword evidence="2" id="KW-0732">Signal</keyword>
<keyword evidence="4" id="KW-1185">Reference proteome</keyword>
<dbReference type="GO" id="GO:0016787">
    <property type="term" value="F:hydrolase activity"/>
    <property type="evidence" value="ECO:0007669"/>
    <property type="project" value="UniProtKB-KW"/>
</dbReference>